<sequence>MPLVTLNNAPQLHNPALACKSLSTSELGISWNYSGQFSNSPLNGVSPTPHNSINGASPYDCTSSSSTLLAFENQISSPISYPPPCASDWYRVNPYLADVIAAPVLAPWDQYLSSFSESDDDDASVDASAHSDDETTPPAISTPTITPPDSPTTNAKSAAVRKLRKRSLRRRDHTACHQHTDHYAPRFADHQRQVSCSAQTCESKSFRICTTRSGGRKCVTHVMPPPCARQMREKTLLTDFDINAHWNCAKPVRFMCEMRSKCRRGNYISQVEFKVGDLVVCDGDKGLDIGEVTSCISAPSQRRGESPPRAYRRATKPEARHYFALSASESETLAFLRALRDLARDGAAMSVIHHDAYWPFIGLMDFVDVELQADYGKMYVFFRAETPIRFKPLAQTLYAFYGCRIWLHQMDRDSPMSSPNTSVGSRR</sequence>
<dbReference type="OrthoDB" id="266130at2759"/>
<dbReference type="PANTHER" id="PTHR43830:SF18">
    <property type="entry name" value="PSP1 C-TERMINAL DOMAIN-CONTAINING PROTEIN"/>
    <property type="match status" value="1"/>
</dbReference>
<protein>
    <recommendedName>
        <fullName evidence="2">PSP1 C-terminal domain-containing protein</fullName>
    </recommendedName>
</protein>
<gene>
    <name evidence="3" type="ORF">BSAL_26055</name>
</gene>
<dbReference type="EMBL" id="CYKH01001813">
    <property type="protein sequence ID" value="CUG90307.1"/>
    <property type="molecule type" value="Genomic_DNA"/>
</dbReference>
<dbReference type="Proteomes" id="UP000051952">
    <property type="component" value="Unassembled WGS sequence"/>
</dbReference>
<dbReference type="GO" id="GO:0005737">
    <property type="term" value="C:cytoplasm"/>
    <property type="evidence" value="ECO:0007669"/>
    <property type="project" value="TreeGrafter"/>
</dbReference>
<proteinExistence type="predicted"/>
<dbReference type="AlphaFoldDB" id="A0A0S4JFH9"/>
<keyword evidence="4" id="KW-1185">Reference proteome</keyword>
<dbReference type="PANTHER" id="PTHR43830">
    <property type="entry name" value="PROTEIN PSP1"/>
    <property type="match status" value="1"/>
</dbReference>
<evidence type="ECO:0000313" key="4">
    <source>
        <dbReference type="Proteomes" id="UP000051952"/>
    </source>
</evidence>
<feature type="domain" description="PSP1 C-terminal" evidence="2">
    <location>
        <begin position="308"/>
        <end position="410"/>
    </location>
</feature>
<name>A0A0S4JFH9_BODSA</name>
<evidence type="ECO:0000256" key="1">
    <source>
        <dbReference type="SAM" id="MobiDB-lite"/>
    </source>
</evidence>
<evidence type="ECO:0000259" key="2">
    <source>
        <dbReference type="PROSITE" id="PS51411"/>
    </source>
</evidence>
<dbReference type="Pfam" id="PF04468">
    <property type="entry name" value="PSP1"/>
    <property type="match status" value="1"/>
</dbReference>
<accession>A0A0S4JFH9</accession>
<dbReference type="InterPro" id="IPR007557">
    <property type="entry name" value="PSP1_C"/>
</dbReference>
<feature type="compositionally biased region" description="Basic residues" evidence="1">
    <location>
        <begin position="159"/>
        <end position="172"/>
    </location>
</feature>
<dbReference type="InterPro" id="IPR047767">
    <property type="entry name" value="PSP1-like"/>
</dbReference>
<reference evidence="4" key="1">
    <citation type="submission" date="2015-09" db="EMBL/GenBank/DDBJ databases">
        <authorList>
            <consortium name="Pathogen Informatics"/>
        </authorList>
    </citation>
    <scope>NUCLEOTIDE SEQUENCE [LARGE SCALE GENOMIC DNA]</scope>
    <source>
        <strain evidence="4">Lake Konstanz</strain>
    </source>
</reference>
<feature type="region of interest" description="Disordered" evidence="1">
    <location>
        <begin position="117"/>
        <end position="180"/>
    </location>
</feature>
<organism evidence="3 4">
    <name type="scientific">Bodo saltans</name>
    <name type="common">Flagellated protozoan</name>
    <dbReference type="NCBI Taxonomy" id="75058"/>
    <lineage>
        <taxon>Eukaryota</taxon>
        <taxon>Discoba</taxon>
        <taxon>Euglenozoa</taxon>
        <taxon>Kinetoplastea</taxon>
        <taxon>Metakinetoplastina</taxon>
        <taxon>Eubodonida</taxon>
        <taxon>Bodonidae</taxon>
        <taxon>Bodo</taxon>
    </lineage>
</organism>
<evidence type="ECO:0000313" key="3">
    <source>
        <dbReference type="EMBL" id="CUG90307.1"/>
    </source>
</evidence>
<dbReference type="VEuPathDB" id="TriTrypDB:BSAL_44370"/>
<dbReference type="PROSITE" id="PS51411">
    <property type="entry name" value="PSP1_C"/>
    <property type="match status" value="1"/>
</dbReference>